<dbReference type="AlphaFoldDB" id="E9SBU7"/>
<comment type="caution">
    <text evidence="2">The sequence shown here is derived from an EMBL/GenBank/DDBJ whole genome shotgun (WGS) entry which is preliminary data.</text>
</comment>
<dbReference type="OrthoDB" id="1819764at2"/>
<dbReference type="RefSeq" id="WP_002849328.1">
    <property type="nucleotide sequence ID" value="NZ_ADKM02000075.1"/>
</dbReference>
<name>E9SBU7_RUMAL</name>
<sequence>MGLFSNKKKPAAPAAAPAPKPVNPDDIWNTPSPKRKQTVTIKESKYDEPLPEKLEVESVDPEMIKTKMAQLEAELAEKKNQPVKTHADYGTSTVAAEEIIDAQSEYEKLYEVEHERYIKSHQEDISAAKADGMAAKMEAMYAEHEAKVAEVENTDFKFSEVGQAEVDKKMVDLPYAKKPEDYPEYKDIAAVASEPDQADLDKLGVIDHSEDPDNIGDVDEELLARKVEEFEAKYGDRKKA</sequence>
<dbReference type="Proteomes" id="UP000004259">
    <property type="component" value="Unassembled WGS sequence"/>
</dbReference>
<reference evidence="2 3" key="1">
    <citation type="submission" date="2011-02" db="EMBL/GenBank/DDBJ databases">
        <authorList>
            <person name="Nelson K.E."/>
            <person name="Sutton G."/>
            <person name="Torralba M."/>
            <person name="Durkin S."/>
            <person name="Harkins D."/>
            <person name="Montgomery R."/>
            <person name="Ziemer C."/>
            <person name="Klaassens E."/>
            <person name="Ocuiv P."/>
            <person name="Morrison M."/>
        </authorList>
    </citation>
    <scope>NUCLEOTIDE SEQUENCE [LARGE SCALE GENOMIC DNA]</scope>
    <source>
        <strain evidence="2 3">8</strain>
    </source>
</reference>
<organism evidence="2 3">
    <name type="scientific">Ruminococcus albus 8</name>
    <dbReference type="NCBI Taxonomy" id="246199"/>
    <lineage>
        <taxon>Bacteria</taxon>
        <taxon>Bacillati</taxon>
        <taxon>Bacillota</taxon>
        <taxon>Clostridia</taxon>
        <taxon>Eubacteriales</taxon>
        <taxon>Oscillospiraceae</taxon>
        <taxon>Ruminococcus</taxon>
    </lineage>
</organism>
<dbReference type="STRING" id="246199.CUS_6762"/>
<evidence type="ECO:0000313" key="2">
    <source>
        <dbReference type="EMBL" id="EGC03173.1"/>
    </source>
</evidence>
<evidence type="ECO:0000313" key="3">
    <source>
        <dbReference type="Proteomes" id="UP000004259"/>
    </source>
</evidence>
<evidence type="ECO:0000256" key="1">
    <source>
        <dbReference type="SAM" id="MobiDB-lite"/>
    </source>
</evidence>
<dbReference type="EMBL" id="ADKM02000075">
    <property type="protein sequence ID" value="EGC03173.1"/>
    <property type="molecule type" value="Genomic_DNA"/>
</dbReference>
<feature type="compositionally biased region" description="Basic residues" evidence="1">
    <location>
        <begin position="1"/>
        <end position="10"/>
    </location>
</feature>
<protein>
    <submittedName>
        <fullName evidence="2">Conserved domain protein</fullName>
    </submittedName>
</protein>
<accession>E9SBU7</accession>
<gene>
    <name evidence="2" type="ORF">CUS_6762</name>
</gene>
<proteinExistence type="predicted"/>
<feature type="region of interest" description="Disordered" evidence="1">
    <location>
        <begin position="1"/>
        <end position="47"/>
    </location>
</feature>
<dbReference type="eggNOG" id="ENOG50324BK">
    <property type="taxonomic scope" value="Bacteria"/>
</dbReference>
<keyword evidence="3" id="KW-1185">Reference proteome</keyword>